<name>S7QCZ7_GLOTA</name>
<gene>
    <name evidence="1" type="ORF">GLOTRDRAFT_110490</name>
</gene>
<reference evidence="1 2" key="1">
    <citation type="journal article" date="2012" name="Science">
        <title>The Paleozoic origin of enzymatic lignin decomposition reconstructed from 31 fungal genomes.</title>
        <authorList>
            <person name="Floudas D."/>
            <person name="Binder M."/>
            <person name="Riley R."/>
            <person name="Barry K."/>
            <person name="Blanchette R.A."/>
            <person name="Henrissat B."/>
            <person name="Martinez A.T."/>
            <person name="Otillar R."/>
            <person name="Spatafora J.W."/>
            <person name="Yadav J.S."/>
            <person name="Aerts A."/>
            <person name="Benoit I."/>
            <person name="Boyd A."/>
            <person name="Carlson A."/>
            <person name="Copeland A."/>
            <person name="Coutinho P.M."/>
            <person name="de Vries R.P."/>
            <person name="Ferreira P."/>
            <person name="Findley K."/>
            <person name="Foster B."/>
            <person name="Gaskell J."/>
            <person name="Glotzer D."/>
            <person name="Gorecki P."/>
            <person name="Heitman J."/>
            <person name="Hesse C."/>
            <person name="Hori C."/>
            <person name="Igarashi K."/>
            <person name="Jurgens J.A."/>
            <person name="Kallen N."/>
            <person name="Kersten P."/>
            <person name="Kohler A."/>
            <person name="Kuees U."/>
            <person name="Kumar T.K.A."/>
            <person name="Kuo A."/>
            <person name="LaButti K."/>
            <person name="Larrondo L.F."/>
            <person name="Lindquist E."/>
            <person name="Ling A."/>
            <person name="Lombard V."/>
            <person name="Lucas S."/>
            <person name="Lundell T."/>
            <person name="Martin R."/>
            <person name="McLaughlin D.J."/>
            <person name="Morgenstern I."/>
            <person name="Morin E."/>
            <person name="Murat C."/>
            <person name="Nagy L.G."/>
            <person name="Nolan M."/>
            <person name="Ohm R.A."/>
            <person name="Patyshakuliyeva A."/>
            <person name="Rokas A."/>
            <person name="Ruiz-Duenas F.J."/>
            <person name="Sabat G."/>
            <person name="Salamov A."/>
            <person name="Samejima M."/>
            <person name="Schmutz J."/>
            <person name="Slot J.C."/>
            <person name="St John F."/>
            <person name="Stenlid J."/>
            <person name="Sun H."/>
            <person name="Sun S."/>
            <person name="Syed K."/>
            <person name="Tsang A."/>
            <person name="Wiebenga A."/>
            <person name="Young D."/>
            <person name="Pisabarro A."/>
            <person name="Eastwood D.C."/>
            <person name="Martin F."/>
            <person name="Cullen D."/>
            <person name="Grigoriev I.V."/>
            <person name="Hibbett D.S."/>
        </authorList>
    </citation>
    <scope>NUCLEOTIDE SEQUENCE [LARGE SCALE GENOMIC DNA]</scope>
    <source>
        <strain evidence="1 2">ATCC 11539</strain>
    </source>
</reference>
<dbReference type="Proteomes" id="UP000030669">
    <property type="component" value="Unassembled WGS sequence"/>
</dbReference>
<proteinExistence type="predicted"/>
<organism evidence="1 2">
    <name type="scientific">Gloeophyllum trabeum (strain ATCC 11539 / FP-39264 / Madison 617)</name>
    <name type="common">Brown rot fungus</name>
    <dbReference type="NCBI Taxonomy" id="670483"/>
    <lineage>
        <taxon>Eukaryota</taxon>
        <taxon>Fungi</taxon>
        <taxon>Dikarya</taxon>
        <taxon>Basidiomycota</taxon>
        <taxon>Agaricomycotina</taxon>
        <taxon>Agaricomycetes</taxon>
        <taxon>Gloeophyllales</taxon>
        <taxon>Gloeophyllaceae</taxon>
        <taxon>Gloeophyllum</taxon>
    </lineage>
</organism>
<dbReference type="RefSeq" id="XP_007864385.1">
    <property type="nucleotide sequence ID" value="XM_007866194.1"/>
</dbReference>
<keyword evidence="2" id="KW-1185">Reference proteome</keyword>
<dbReference type="KEGG" id="gtr:GLOTRDRAFT_110490"/>
<evidence type="ECO:0000313" key="2">
    <source>
        <dbReference type="Proteomes" id="UP000030669"/>
    </source>
</evidence>
<dbReference type="EMBL" id="KB469299">
    <property type="protein sequence ID" value="EPQ57258.1"/>
    <property type="molecule type" value="Genomic_DNA"/>
</dbReference>
<dbReference type="HOGENOM" id="CLU_2885989_0_0_1"/>
<sequence>MSLCGQGAELMQSISTARRVVIYNDYFGSELCQCFDLACSDYTMPFEETSNDFRVSAWNLVSG</sequence>
<accession>S7QCZ7</accession>
<dbReference type="AlphaFoldDB" id="S7QCZ7"/>
<protein>
    <submittedName>
        <fullName evidence="1">Uncharacterized protein</fullName>
    </submittedName>
</protein>
<dbReference type="GeneID" id="19299228"/>
<evidence type="ECO:0000313" key="1">
    <source>
        <dbReference type="EMBL" id="EPQ57258.1"/>
    </source>
</evidence>